<dbReference type="InterPro" id="IPR036265">
    <property type="entry name" value="HIT-like_sf"/>
</dbReference>
<evidence type="ECO:0000313" key="3">
    <source>
        <dbReference type="EMBL" id="BDZ50923.1"/>
    </source>
</evidence>
<feature type="short sequence motif" description="Histidine triad motif" evidence="1">
    <location>
        <begin position="109"/>
        <end position="113"/>
    </location>
</feature>
<dbReference type="PROSITE" id="PS51084">
    <property type="entry name" value="HIT_2"/>
    <property type="match status" value="1"/>
</dbReference>
<dbReference type="InterPro" id="IPR011146">
    <property type="entry name" value="HIT-like"/>
</dbReference>
<gene>
    <name evidence="3" type="ORF">GCM10025867_31640</name>
</gene>
<organism evidence="3 4">
    <name type="scientific">Frondihabitans sucicola</name>
    <dbReference type="NCBI Taxonomy" id="1268041"/>
    <lineage>
        <taxon>Bacteria</taxon>
        <taxon>Bacillati</taxon>
        <taxon>Actinomycetota</taxon>
        <taxon>Actinomycetes</taxon>
        <taxon>Micrococcales</taxon>
        <taxon>Microbacteriaceae</taxon>
        <taxon>Frondihabitans</taxon>
    </lineage>
</organism>
<dbReference type="PANTHER" id="PTHR23089">
    <property type="entry name" value="HISTIDINE TRIAD HIT PROTEIN"/>
    <property type="match status" value="1"/>
</dbReference>
<dbReference type="Gene3D" id="3.30.428.10">
    <property type="entry name" value="HIT-like"/>
    <property type="match status" value="1"/>
</dbReference>
<dbReference type="CDD" id="cd01276">
    <property type="entry name" value="PKCI_related"/>
    <property type="match status" value="1"/>
</dbReference>
<dbReference type="RefSeq" id="WP_286343812.1">
    <property type="nucleotide sequence ID" value="NZ_AP027732.1"/>
</dbReference>
<evidence type="ECO:0000313" key="4">
    <source>
        <dbReference type="Proteomes" id="UP001321486"/>
    </source>
</evidence>
<evidence type="ECO:0000256" key="1">
    <source>
        <dbReference type="PROSITE-ProRule" id="PRU00464"/>
    </source>
</evidence>
<dbReference type="InterPro" id="IPR001310">
    <property type="entry name" value="Histidine_triad_HIT"/>
</dbReference>
<reference evidence="4" key="1">
    <citation type="journal article" date="2019" name="Int. J. Syst. Evol. Microbiol.">
        <title>The Global Catalogue of Microorganisms (GCM) 10K type strain sequencing project: providing services to taxonomists for standard genome sequencing and annotation.</title>
        <authorList>
            <consortium name="The Broad Institute Genomics Platform"/>
            <consortium name="The Broad Institute Genome Sequencing Center for Infectious Disease"/>
            <person name="Wu L."/>
            <person name="Ma J."/>
        </authorList>
    </citation>
    <scope>NUCLEOTIDE SEQUENCE [LARGE SCALE GENOMIC DNA]</scope>
    <source>
        <strain evidence="4">NBRC 108728</strain>
    </source>
</reference>
<keyword evidence="4" id="KW-1185">Reference proteome</keyword>
<dbReference type="PRINTS" id="PR00332">
    <property type="entry name" value="HISTRIAD"/>
</dbReference>
<dbReference type="Pfam" id="PF01230">
    <property type="entry name" value="HIT"/>
    <property type="match status" value="1"/>
</dbReference>
<dbReference type="EMBL" id="AP027732">
    <property type="protein sequence ID" value="BDZ50923.1"/>
    <property type="molecule type" value="Genomic_DNA"/>
</dbReference>
<protein>
    <submittedName>
        <fullName evidence="3">Histidine triad nucleotide-binding protein</fullName>
    </submittedName>
</protein>
<dbReference type="Proteomes" id="UP001321486">
    <property type="component" value="Chromosome"/>
</dbReference>
<name>A0ABM8GR34_9MICO</name>
<proteinExistence type="predicted"/>
<accession>A0ABM8GR34</accession>
<dbReference type="SUPFAM" id="SSF54197">
    <property type="entry name" value="HIT-like"/>
    <property type="match status" value="1"/>
</dbReference>
<sequence length="125" mass="13584">MSHEQETEPSIFTRIVRREIPATIVYESETVIAFHDIAPKAPVHLLVVPKTQQYANVVELAAGDPGLLADVVAVGRSLAEDPSLMKEFPLGQFRLIFNTGEAVGQTVFHVHAHVMAGNLQEGSLA</sequence>
<feature type="domain" description="HIT" evidence="2">
    <location>
        <begin position="11"/>
        <end position="125"/>
    </location>
</feature>
<evidence type="ECO:0000259" key="2">
    <source>
        <dbReference type="PROSITE" id="PS51084"/>
    </source>
</evidence>